<dbReference type="AlphaFoldDB" id="A0A6A6B3Q3"/>
<keyword evidence="2" id="KW-1185">Reference proteome</keyword>
<proteinExistence type="predicted"/>
<organism evidence="1 2">
    <name type="scientific">Aplosporella prunicola CBS 121167</name>
    <dbReference type="NCBI Taxonomy" id="1176127"/>
    <lineage>
        <taxon>Eukaryota</taxon>
        <taxon>Fungi</taxon>
        <taxon>Dikarya</taxon>
        <taxon>Ascomycota</taxon>
        <taxon>Pezizomycotina</taxon>
        <taxon>Dothideomycetes</taxon>
        <taxon>Dothideomycetes incertae sedis</taxon>
        <taxon>Botryosphaeriales</taxon>
        <taxon>Aplosporellaceae</taxon>
        <taxon>Aplosporella</taxon>
    </lineage>
</organism>
<dbReference type="GeneID" id="54298634"/>
<dbReference type="EMBL" id="ML995499">
    <property type="protein sequence ID" value="KAF2137895.1"/>
    <property type="molecule type" value="Genomic_DNA"/>
</dbReference>
<evidence type="ECO:0000313" key="2">
    <source>
        <dbReference type="Proteomes" id="UP000799438"/>
    </source>
</evidence>
<accession>A0A6A6B3Q3</accession>
<gene>
    <name evidence="1" type="ORF">K452DRAFT_291248</name>
</gene>
<name>A0A6A6B3Q3_9PEZI</name>
<dbReference type="RefSeq" id="XP_033393610.1">
    <property type="nucleotide sequence ID" value="XM_033541138.1"/>
</dbReference>
<dbReference type="Proteomes" id="UP000799438">
    <property type="component" value="Unassembled WGS sequence"/>
</dbReference>
<protein>
    <submittedName>
        <fullName evidence="1">Uncharacterized protein</fullName>
    </submittedName>
</protein>
<sequence length="95" mass="9817">MKRGCGGGVMLECIRLAVCSAARLISARVSSSPPLRALPCALPGPGQVSDANFFRCYGCVPTRQSPLVSGAGTALLLLFAGSFGRGLRLRLLLPA</sequence>
<reference evidence="1" key="1">
    <citation type="journal article" date="2020" name="Stud. Mycol.">
        <title>101 Dothideomycetes genomes: a test case for predicting lifestyles and emergence of pathogens.</title>
        <authorList>
            <person name="Haridas S."/>
            <person name="Albert R."/>
            <person name="Binder M."/>
            <person name="Bloem J."/>
            <person name="Labutti K."/>
            <person name="Salamov A."/>
            <person name="Andreopoulos B."/>
            <person name="Baker S."/>
            <person name="Barry K."/>
            <person name="Bills G."/>
            <person name="Bluhm B."/>
            <person name="Cannon C."/>
            <person name="Castanera R."/>
            <person name="Culley D."/>
            <person name="Daum C."/>
            <person name="Ezra D."/>
            <person name="Gonzalez J."/>
            <person name="Henrissat B."/>
            <person name="Kuo A."/>
            <person name="Liang C."/>
            <person name="Lipzen A."/>
            <person name="Lutzoni F."/>
            <person name="Magnuson J."/>
            <person name="Mondo S."/>
            <person name="Nolan M."/>
            <person name="Ohm R."/>
            <person name="Pangilinan J."/>
            <person name="Park H.-J."/>
            <person name="Ramirez L."/>
            <person name="Alfaro M."/>
            <person name="Sun H."/>
            <person name="Tritt A."/>
            <person name="Yoshinaga Y."/>
            <person name="Zwiers L.-H."/>
            <person name="Turgeon B."/>
            <person name="Goodwin S."/>
            <person name="Spatafora J."/>
            <person name="Crous P."/>
            <person name="Grigoriev I."/>
        </authorList>
    </citation>
    <scope>NUCLEOTIDE SEQUENCE</scope>
    <source>
        <strain evidence="1">CBS 121167</strain>
    </source>
</reference>
<evidence type="ECO:0000313" key="1">
    <source>
        <dbReference type="EMBL" id="KAF2137895.1"/>
    </source>
</evidence>